<dbReference type="AlphaFoldDB" id="A0A7S4PQB0"/>
<dbReference type="SMART" id="SM00220">
    <property type="entry name" value="S_TKc"/>
    <property type="match status" value="1"/>
</dbReference>
<evidence type="ECO:0000256" key="3">
    <source>
        <dbReference type="PROSITE-ProRule" id="PRU10141"/>
    </source>
</evidence>
<evidence type="ECO:0000256" key="1">
    <source>
        <dbReference type="ARBA" id="ARBA00022741"/>
    </source>
</evidence>
<organism evidence="7">
    <name type="scientific">Guillardia theta</name>
    <name type="common">Cryptophyte</name>
    <name type="synonym">Cryptomonas phi</name>
    <dbReference type="NCBI Taxonomy" id="55529"/>
    <lineage>
        <taxon>Eukaryota</taxon>
        <taxon>Cryptophyceae</taxon>
        <taxon>Pyrenomonadales</taxon>
        <taxon>Geminigeraceae</taxon>
        <taxon>Guillardia</taxon>
    </lineage>
</organism>
<name>A0A7S4PQB0_GUITH</name>
<dbReference type="InterPro" id="IPR008271">
    <property type="entry name" value="Ser/Thr_kinase_AS"/>
</dbReference>
<dbReference type="GO" id="GO:0004674">
    <property type="term" value="F:protein serine/threonine kinase activity"/>
    <property type="evidence" value="ECO:0007669"/>
    <property type="project" value="UniProtKB-KW"/>
</dbReference>
<dbReference type="PROSITE" id="PS00107">
    <property type="entry name" value="PROTEIN_KINASE_ATP"/>
    <property type="match status" value="1"/>
</dbReference>
<evidence type="ECO:0000256" key="2">
    <source>
        <dbReference type="ARBA" id="ARBA00022840"/>
    </source>
</evidence>
<keyword evidence="4" id="KW-0723">Serine/threonine-protein kinase</keyword>
<dbReference type="PROSITE" id="PS00108">
    <property type="entry name" value="PROTEIN_KINASE_ST"/>
    <property type="match status" value="1"/>
</dbReference>
<evidence type="ECO:0000256" key="5">
    <source>
        <dbReference type="SAM" id="SignalP"/>
    </source>
</evidence>
<protein>
    <recommendedName>
        <fullName evidence="6">Protein kinase domain-containing protein</fullName>
    </recommendedName>
</protein>
<dbReference type="InterPro" id="IPR017441">
    <property type="entry name" value="Protein_kinase_ATP_BS"/>
</dbReference>
<keyword evidence="4" id="KW-0808">Transferase</keyword>
<feature type="signal peptide" evidence="5">
    <location>
        <begin position="1"/>
        <end position="24"/>
    </location>
</feature>
<accession>A0A7S4PQB0</accession>
<dbReference type="GO" id="GO:0005524">
    <property type="term" value="F:ATP binding"/>
    <property type="evidence" value="ECO:0007669"/>
    <property type="project" value="UniProtKB-UniRule"/>
</dbReference>
<evidence type="ECO:0000256" key="4">
    <source>
        <dbReference type="RuleBase" id="RU000304"/>
    </source>
</evidence>
<sequence length="428" mass="48205">MMIQMTCKHLFLLVAIVYVVQVDSRFPVMGVGRTEHGGATRCKILRLRGGEEQRSFHDDFYMGETQSLTSLQIGDVIGFGSFSTVHAGIGDGEIPVAVKRTRINSDDVVNLKRIEREISILGRLNHRNVVKLLHVMKEKGSRGEEVVSLVLERCLGGELFDFVNDFQTFHANGDRSWRRSNTTEILTVKEEHIAKIVHHILVAVDYLHSQHVVHRDLKLENVMFEDPFNVDKDPVVKLIDFGFSREFGNERDMFTACGSTLYIAPEVLMAKETGQGYSSECDLWAVGVMSYILLCCKPPFSGPTSYDIGCAIKSGKYAYPDYALISDEAKDFIAGLLELDPSKRMTARQALEHSWIRRYVPQEDEGWGRRIGKFLAVPQSDSSKESCVGLSEGWEVSLGKWLRHMVPHWRASIRGRAKGLRSRVPVAG</sequence>
<keyword evidence="4" id="KW-0418">Kinase</keyword>
<proteinExistence type="inferred from homology"/>
<dbReference type="Pfam" id="PF00069">
    <property type="entry name" value="Pkinase"/>
    <property type="match status" value="1"/>
</dbReference>
<gene>
    <name evidence="7" type="ORF">GTHE00462_LOCUS40552</name>
</gene>
<evidence type="ECO:0000313" key="7">
    <source>
        <dbReference type="EMBL" id="CAE2342633.1"/>
    </source>
</evidence>
<dbReference type="PANTHER" id="PTHR24347">
    <property type="entry name" value="SERINE/THREONINE-PROTEIN KINASE"/>
    <property type="match status" value="1"/>
</dbReference>
<keyword evidence="2 3" id="KW-0067">ATP-binding</keyword>
<dbReference type="FunFam" id="1.10.510.10:FF:000571">
    <property type="entry name" value="Maternal embryonic leucine zipper kinase"/>
    <property type="match status" value="1"/>
</dbReference>
<keyword evidence="5" id="KW-0732">Signal</keyword>
<dbReference type="InterPro" id="IPR011009">
    <property type="entry name" value="Kinase-like_dom_sf"/>
</dbReference>
<feature type="domain" description="Protein kinase" evidence="6">
    <location>
        <begin position="71"/>
        <end position="356"/>
    </location>
</feature>
<evidence type="ECO:0000259" key="6">
    <source>
        <dbReference type="PROSITE" id="PS50011"/>
    </source>
</evidence>
<keyword evidence="1 3" id="KW-0547">Nucleotide-binding</keyword>
<dbReference type="Gene3D" id="1.10.510.10">
    <property type="entry name" value="Transferase(Phosphotransferase) domain 1"/>
    <property type="match status" value="1"/>
</dbReference>
<comment type="similarity">
    <text evidence="4">Belongs to the protein kinase superfamily.</text>
</comment>
<dbReference type="EMBL" id="HBKN01051959">
    <property type="protein sequence ID" value="CAE2342633.1"/>
    <property type="molecule type" value="Transcribed_RNA"/>
</dbReference>
<reference evidence="7" key="1">
    <citation type="submission" date="2021-01" db="EMBL/GenBank/DDBJ databases">
        <authorList>
            <person name="Corre E."/>
            <person name="Pelletier E."/>
            <person name="Niang G."/>
            <person name="Scheremetjew M."/>
            <person name="Finn R."/>
            <person name="Kale V."/>
            <person name="Holt S."/>
            <person name="Cochrane G."/>
            <person name="Meng A."/>
            <person name="Brown T."/>
            <person name="Cohen L."/>
        </authorList>
    </citation>
    <scope>NUCLEOTIDE SEQUENCE</scope>
    <source>
        <strain evidence="7">CCMP 2712</strain>
    </source>
</reference>
<dbReference type="SUPFAM" id="SSF56112">
    <property type="entry name" value="Protein kinase-like (PK-like)"/>
    <property type="match status" value="1"/>
</dbReference>
<feature type="chain" id="PRO_5031087071" description="Protein kinase domain-containing protein" evidence="5">
    <location>
        <begin position="25"/>
        <end position="428"/>
    </location>
</feature>
<feature type="binding site" evidence="3">
    <location>
        <position position="99"/>
    </location>
    <ligand>
        <name>ATP</name>
        <dbReference type="ChEBI" id="CHEBI:30616"/>
    </ligand>
</feature>
<dbReference type="PROSITE" id="PS50011">
    <property type="entry name" value="PROTEIN_KINASE_DOM"/>
    <property type="match status" value="1"/>
</dbReference>
<dbReference type="InterPro" id="IPR000719">
    <property type="entry name" value="Prot_kinase_dom"/>
</dbReference>